<dbReference type="FunFam" id="3.80.10.10:FF:000770">
    <property type="entry name" value="Uncharacterized protein"/>
    <property type="match status" value="1"/>
</dbReference>
<evidence type="ECO:0000259" key="7">
    <source>
        <dbReference type="SMART" id="SM00082"/>
    </source>
</evidence>
<dbReference type="KEGG" id="clec:106670218"/>
<dbReference type="PANTHER" id="PTHR45712">
    <property type="entry name" value="AGAP008170-PA"/>
    <property type="match status" value="1"/>
</dbReference>
<dbReference type="RefSeq" id="XP_014255833.1">
    <property type="nucleotide sequence ID" value="XM_014400347.2"/>
</dbReference>
<evidence type="ECO:0000313" key="8">
    <source>
        <dbReference type="EnsemblMetazoa" id="XP_014255879.1"/>
    </source>
</evidence>
<dbReference type="SMART" id="SM00082">
    <property type="entry name" value="LRRCT"/>
    <property type="match status" value="1"/>
</dbReference>
<dbReference type="EnsemblMetazoa" id="XM_014400357.2">
    <property type="protein sequence ID" value="XP_014255843.1"/>
    <property type="gene ID" value="LOC106670218"/>
</dbReference>
<dbReference type="GeneID" id="106670218"/>
<dbReference type="AlphaFoldDB" id="A0A8I6TJJ7"/>
<dbReference type="Gene3D" id="3.80.10.10">
    <property type="entry name" value="Ribonuclease Inhibitor"/>
    <property type="match status" value="3"/>
</dbReference>
<dbReference type="EnsemblMetazoa" id="XM_014400375.2">
    <property type="protein sequence ID" value="XP_014255861.1"/>
    <property type="gene ID" value="LOC106670218"/>
</dbReference>
<dbReference type="SMART" id="SM00369">
    <property type="entry name" value="LRR_TYP"/>
    <property type="match status" value="7"/>
</dbReference>
<dbReference type="RefSeq" id="XP_014255879.1">
    <property type="nucleotide sequence ID" value="XM_014400393.2"/>
</dbReference>
<keyword evidence="3" id="KW-0677">Repeat</keyword>
<dbReference type="RefSeq" id="XP_014255861.1">
    <property type="nucleotide sequence ID" value="XM_014400375.2"/>
</dbReference>
<dbReference type="OrthoDB" id="2190652at2759"/>
<keyword evidence="1" id="KW-0433">Leucine-rich repeat</keyword>
<evidence type="ECO:0000256" key="1">
    <source>
        <dbReference type="ARBA" id="ARBA00022614"/>
    </source>
</evidence>
<evidence type="ECO:0000256" key="3">
    <source>
        <dbReference type="ARBA" id="ARBA00022737"/>
    </source>
</evidence>
<dbReference type="RefSeq" id="XP_014255869.1">
    <property type="nucleotide sequence ID" value="XM_014400383.2"/>
</dbReference>
<organism evidence="8 9">
    <name type="scientific">Cimex lectularius</name>
    <name type="common">Bed bug</name>
    <name type="synonym">Acanthia lectularia</name>
    <dbReference type="NCBI Taxonomy" id="79782"/>
    <lineage>
        <taxon>Eukaryota</taxon>
        <taxon>Metazoa</taxon>
        <taxon>Ecdysozoa</taxon>
        <taxon>Arthropoda</taxon>
        <taxon>Hexapoda</taxon>
        <taxon>Insecta</taxon>
        <taxon>Pterygota</taxon>
        <taxon>Neoptera</taxon>
        <taxon>Paraneoptera</taxon>
        <taxon>Hemiptera</taxon>
        <taxon>Heteroptera</taxon>
        <taxon>Panheteroptera</taxon>
        <taxon>Cimicomorpha</taxon>
        <taxon>Cimicidae</taxon>
        <taxon>Cimex</taxon>
    </lineage>
</organism>
<dbReference type="RefSeq" id="XP_014255843.1">
    <property type="nucleotide sequence ID" value="XM_014400357.2"/>
</dbReference>
<dbReference type="InterPro" id="IPR000483">
    <property type="entry name" value="Cys-rich_flank_reg_C"/>
</dbReference>
<feature type="chain" id="PRO_5035103561" description="LRRCT domain-containing protein" evidence="6">
    <location>
        <begin position="24"/>
        <end position="580"/>
    </location>
</feature>
<dbReference type="PRINTS" id="PR00019">
    <property type="entry name" value="LEURICHRPT"/>
</dbReference>
<keyword evidence="9" id="KW-1185">Reference proteome</keyword>
<feature type="domain" description="LRRCT" evidence="7">
    <location>
        <begin position="383"/>
        <end position="459"/>
    </location>
</feature>
<dbReference type="RefSeq" id="XP_014255853.1">
    <property type="nucleotide sequence ID" value="XM_014400367.2"/>
</dbReference>
<proteinExistence type="predicted"/>
<dbReference type="Pfam" id="PF13855">
    <property type="entry name" value="LRR_8"/>
    <property type="match status" value="3"/>
</dbReference>
<evidence type="ECO:0000313" key="9">
    <source>
        <dbReference type="Proteomes" id="UP000494040"/>
    </source>
</evidence>
<dbReference type="PROSITE" id="PS51450">
    <property type="entry name" value="LRR"/>
    <property type="match status" value="3"/>
</dbReference>
<keyword evidence="5" id="KW-0472">Membrane</keyword>
<evidence type="ECO:0000256" key="6">
    <source>
        <dbReference type="SAM" id="SignalP"/>
    </source>
</evidence>
<protein>
    <recommendedName>
        <fullName evidence="7">LRRCT domain-containing protein</fullName>
    </recommendedName>
</protein>
<dbReference type="EnsemblMetazoa" id="XM_014400338.2">
    <property type="protein sequence ID" value="XP_014255824.1"/>
    <property type="gene ID" value="LOC106670218"/>
</dbReference>
<dbReference type="GO" id="GO:0071944">
    <property type="term" value="C:cell periphery"/>
    <property type="evidence" value="ECO:0007669"/>
    <property type="project" value="UniProtKB-ARBA"/>
</dbReference>
<dbReference type="RefSeq" id="XP_014255824.1">
    <property type="nucleotide sequence ID" value="XM_014400338.2"/>
</dbReference>
<reference evidence="8" key="1">
    <citation type="submission" date="2022-01" db="UniProtKB">
        <authorList>
            <consortium name="EnsemblMetazoa"/>
        </authorList>
    </citation>
    <scope>IDENTIFICATION</scope>
</reference>
<keyword evidence="5" id="KW-0812">Transmembrane</keyword>
<dbReference type="OMA" id="HDIVCSD"/>
<dbReference type="EnsemblMetazoa" id="XM_014400383.2">
    <property type="protein sequence ID" value="XP_014255869.1"/>
    <property type="gene ID" value="LOC106670218"/>
</dbReference>
<name>A0A8I6TJJ7_CIMLE</name>
<dbReference type="Proteomes" id="UP000494040">
    <property type="component" value="Unassembled WGS sequence"/>
</dbReference>
<accession>A0A8I6TJJ7</accession>
<evidence type="ECO:0000256" key="4">
    <source>
        <dbReference type="ARBA" id="ARBA00023180"/>
    </source>
</evidence>
<feature type="transmembrane region" description="Helical" evidence="5">
    <location>
        <begin position="462"/>
        <end position="487"/>
    </location>
</feature>
<dbReference type="EnsemblMetazoa" id="XM_014400393.2">
    <property type="protein sequence ID" value="XP_014255879.1"/>
    <property type="gene ID" value="LOC106670218"/>
</dbReference>
<dbReference type="EnsemblMetazoa" id="XM_014400367.2">
    <property type="protein sequence ID" value="XP_014255853.1"/>
    <property type="gene ID" value="LOC106670218"/>
</dbReference>
<dbReference type="SMART" id="SM00365">
    <property type="entry name" value="LRR_SD22"/>
    <property type="match status" value="7"/>
</dbReference>
<evidence type="ECO:0000256" key="5">
    <source>
        <dbReference type="SAM" id="Phobius"/>
    </source>
</evidence>
<dbReference type="InterPro" id="IPR003591">
    <property type="entry name" value="Leu-rich_rpt_typical-subtyp"/>
</dbReference>
<dbReference type="EnsemblMetazoa" id="XM_014400347.2">
    <property type="protein sequence ID" value="XP_014255833.1"/>
    <property type="gene ID" value="LOC106670218"/>
</dbReference>
<keyword evidence="2 6" id="KW-0732">Signal</keyword>
<dbReference type="SUPFAM" id="SSF52058">
    <property type="entry name" value="L domain-like"/>
    <property type="match status" value="1"/>
</dbReference>
<sequence length="580" mass="64903">MGDGRKVLASWIWLLFYFVPATPICPAKCSCRDEALAAACVEAGLEVIPNLLNPGVEIIDLSGNRISGFHHYALNIYANLKKLDVSLNKIQTLGSKNFEAQGKLEVMNVSNNQITTLGKDAFRGLKSLRTLDLSHNRIDRVKHGSFKDTADLQVIDLSHNKLISFEDPTVFSAITSLKSLYLHSNQIIDVPSALLKNLPHPCVLETLTLTDNLIEAIEGKSFPSPCTNTLKYLSLGSNVIKDIEKSAFNSLYNLKQLDLSFNNLTFIPTQQLAKLNLLSELDLSGNTFSSVRPVAFQSLFQLKTLRLCKMPYMERIDSRAFVDNTRLEAVVIDDNLQLTRIPTRIFYRNSQLRYVSMKSNALTTLDASHFPLDQLRVLDLSDNPLYCNCSLHWLWDMAQVDSKIINATPVSINNDSTTASPEEMKPQLRVIVTDLRCANPESLRGHLLTEIPESTVRCEATWLTVAIITGLVLALFAATCVVLLLFGSERKLCWCKKGKQDNDPTVDTRRLAAGLHAPSGPPPILMLMPEKHYRDAILTNYMKSDGDIKMVEPWLNGESRQNEYTVDMAPARKKPHIVYV</sequence>
<dbReference type="PANTHER" id="PTHR45712:SF22">
    <property type="entry name" value="INSULIN-LIKE GROWTH FACTOR-BINDING PROTEIN COMPLEX ACID LABILE SUBUNIT"/>
    <property type="match status" value="1"/>
</dbReference>
<dbReference type="InterPro" id="IPR001611">
    <property type="entry name" value="Leu-rich_rpt"/>
</dbReference>
<keyword evidence="4" id="KW-0325">Glycoprotein</keyword>
<evidence type="ECO:0000256" key="2">
    <source>
        <dbReference type="ARBA" id="ARBA00022729"/>
    </source>
</evidence>
<dbReference type="InterPro" id="IPR050333">
    <property type="entry name" value="SLRP"/>
</dbReference>
<dbReference type="InterPro" id="IPR032675">
    <property type="entry name" value="LRR_dom_sf"/>
</dbReference>
<feature type="signal peptide" evidence="6">
    <location>
        <begin position="1"/>
        <end position="23"/>
    </location>
</feature>
<keyword evidence="5" id="KW-1133">Transmembrane helix</keyword>